<reference evidence="2" key="2">
    <citation type="submission" date="2015-01" db="EMBL/GenBank/DDBJ databases">
        <title>Evolutionary Origins and Diversification of the Mycorrhizal Mutualists.</title>
        <authorList>
            <consortium name="DOE Joint Genome Institute"/>
            <consortium name="Mycorrhizal Genomics Consortium"/>
            <person name="Kohler A."/>
            <person name="Kuo A."/>
            <person name="Nagy L.G."/>
            <person name="Floudas D."/>
            <person name="Copeland A."/>
            <person name="Barry K.W."/>
            <person name="Cichocki N."/>
            <person name="Veneault-Fourrey C."/>
            <person name="LaButti K."/>
            <person name="Lindquist E.A."/>
            <person name="Lipzen A."/>
            <person name="Lundell T."/>
            <person name="Morin E."/>
            <person name="Murat C."/>
            <person name="Riley R."/>
            <person name="Ohm R."/>
            <person name="Sun H."/>
            <person name="Tunlid A."/>
            <person name="Henrissat B."/>
            <person name="Grigoriev I.V."/>
            <person name="Hibbett D.S."/>
            <person name="Martin F."/>
        </authorList>
    </citation>
    <scope>NUCLEOTIDE SEQUENCE [LARGE SCALE GENOMIC DNA]</scope>
    <source>
        <strain evidence="2">UH-Slu-Lm8-n1</strain>
    </source>
</reference>
<dbReference type="HOGENOM" id="CLU_2706475_0_0_1"/>
<dbReference type="Proteomes" id="UP000054485">
    <property type="component" value="Unassembled WGS sequence"/>
</dbReference>
<gene>
    <name evidence="1" type="ORF">CY34DRAFT_545563</name>
</gene>
<accession>A0A0D0ANZ3</accession>
<evidence type="ECO:0000313" key="1">
    <source>
        <dbReference type="EMBL" id="KIK36047.1"/>
    </source>
</evidence>
<organism evidence="1 2">
    <name type="scientific">Suillus luteus UH-Slu-Lm8-n1</name>
    <dbReference type="NCBI Taxonomy" id="930992"/>
    <lineage>
        <taxon>Eukaryota</taxon>
        <taxon>Fungi</taxon>
        <taxon>Dikarya</taxon>
        <taxon>Basidiomycota</taxon>
        <taxon>Agaricomycotina</taxon>
        <taxon>Agaricomycetes</taxon>
        <taxon>Agaricomycetidae</taxon>
        <taxon>Boletales</taxon>
        <taxon>Suillineae</taxon>
        <taxon>Suillaceae</taxon>
        <taxon>Suillus</taxon>
    </lineage>
</organism>
<keyword evidence="2" id="KW-1185">Reference proteome</keyword>
<dbReference type="InParanoid" id="A0A0D0ANZ3"/>
<dbReference type="AlphaFoldDB" id="A0A0D0ANZ3"/>
<name>A0A0D0ANZ3_9AGAM</name>
<protein>
    <submittedName>
        <fullName evidence="1">Uncharacterized protein</fullName>
    </submittedName>
</protein>
<sequence length="73" mass="8628">MPYSRAARESWIASHITTGKWLWKEATVVTDRKWLRDLHGVAYWTLVAGFRYSFEIRTLIMNMINPTVDLISR</sequence>
<proteinExistence type="predicted"/>
<evidence type="ECO:0000313" key="2">
    <source>
        <dbReference type="Proteomes" id="UP000054485"/>
    </source>
</evidence>
<reference evidence="1 2" key="1">
    <citation type="submission" date="2014-04" db="EMBL/GenBank/DDBJ databases">
        <authorList>
            <consortium name="DOE Joint Genome Institute"/>
            <person name="Kuo A."/>
            <person name="Ruytinx J."/>
            <person name="Rineau F."/>
            <person name="Colpaert J."/>
            <person name="Kohler A."/>
            <person name="Nagy L.G."/>
            <person name="Floudas D."/>
            <person name="Copeland A."/>
            <person name="Barry K.W."/>
            <person name="Cichocki N."/>
            <person name="Veneault-Fourrey C."/>
            <person name="LaButti K."/>
            <person name="Lindquist E.A."/>
            <person name="Lipzen A."/>
            <person name="Lundell T."/>
            <person name="Morin E."/>
            <person name="Murat C."/>
            <person name="Sun H."/>
            <person name="Tunlid A."/>
            <person name="Henrissat B."/>
            <person name="Grigoriev I.V."/>
            <person name="Hibbett D.S."/>
            <person name="Martin F."/>
            <person name="Nordberg H.P."/>
            <person name="Cantor M.N."/>
            <person name="Hua S.X."/>
        </authorList>
    </citation>
    <scope>NUCLEOTIDE SEQUENCE [LARGE SCALE GENOMIC DNA]</scope>
    <source>
        <strain evidence="1 2">UH-Slu-Lm8-n1</strain>
    </source>
</reference>
<dbReference type="EMBL" id="KN835566">
    <property type="protein sequence ID" value="KIK36047.1"/>
    <property type="molecule type" value="Genomic_DNA"/>
</dbReference>